<reference evidence="4" key="1">
    <citation type="submission" date="2016-10" db="EMBL/GenBank/DDBJ databases">
        <authorList>
            <person name="Varghese N."/>
            <person name="Submissions S."/>
        </authorList>
    </citation>
    <scope>NUCLEOTIDE SEQUENCE [LARGE SCALE GENOMIC DNA]</scope>
    <source>
        <strain evidence="4">DSM 45237</strain>
    </source>
</reference>
<gene>
    <name evidence="3" type="ORF">SAMN04488561_6327</name>
</gene>
<dbReference type="PANTHER" id="PTHR35174:SF3">
    <property type="entry name" value="BLL7171 PROTEIN"/>
    <property type="match status" value="1"/>
</dbReference>
<dbReference type="AlphaFoldDB" id="A0A1H5PWQ1"/>
<name>A0A1H5PWQ1_9ACTN</name>
<evidence type="ECO:0000313" key="3">
    <source>
        <dbReference type="EMBL" id="SEF18273.1"/>
    </source>
</evidence>
<dbReference type="SUPFAM" id="SSF54909">
    <property type="entry name" value="Dimeric alpha+beta barrel"/>
    <property type="match status" value="1"/>
</dbReference>
<accession>A0A1H5PWQ1</accession>
<feature type="domain" description="YCII-related" evidence="2">
    <location>
        <begin position="1"/>
        <end position="114"/>
    </location>
</feature>
<dbReference type="Pfam" id="PF03795">
    <property type="entry name" value="YCII"/>
    <property type="match status" value="1"/>
</dbReference>
<dbReference type="Proteomes" id="UP000181980">
    <property type="component" value="Unassembled WGS sequence"/>
</dbReference>
<evidence type="ECO:0000259" key="2">
    <source>
        <dbReference type="Pfam" id="PF03795"/>
    </source>
</evidence>
<keyword evidence="4" id="KW-1185">Reference proteome</keyword>
<sequence>MQYLLLIYSEPATEAPAQSQIDAEMAEWFAYDEAIRKSGVYVDGNALEPTTTATTLRLKDGERVVTDGPFAETREVLGGYYLVDVPDLDTALDWAAKCPGSRYGSMEIRPITVFDQG</sequence>
<evidence type="ECO:0000256" key="1">
    <source>
        <dbReference type="ARBA" id="ARBA00007689"/>
    </source>
</evidence>
<dbReference type="InterPro" id="IPR011008">
    <property type="entry name" value="Dimeric_a/b-barrel"/>
</dbReference>
<dbReference type="EMBL" id="FNUC01000004">
    <property type="protein sequence ID" value="SEF18273.1"/>
    <property type="molecule type" value="Genomic_DNA"/>
</dbReference>
<dbReference type="InterPro" id="IPR005545">
    <property type="entry name" value="YCII"/>
</dbReference>
<dbReference type="RefSeq" id="WP_069112169.1">
    <property type="nucleotide sequence ID" value="NZ_FNUC01000004.1"/>
</dbReference>
<dbReference type="PANTHER" id="PTHR35174">
    <property type="entry name" value="BLL7171 PROTEIN-RELATED"/>
    <property type="match status" value="1"/>
</dbReference>
<dbReference type="STRING" id="561176.SAMN04488561_6327"/>
<dbReference type="Gene3D" id="3.30.70.1060">
    <property type="entry name" value="Dimeric alpha+beta barrel"/>
    <property type="match status" value="1"/>
</dbReference>
<comment type="similarity">
    <text evidence="1">Belongs to the YciI family.</text>
</comment>
<proteinExistence type="inferred from homology"/>
<evidence type="ECO:0000313" key="4">
    <source>
        <dbReference type="Proteomes" id="UP000181980"/>
    </source>
</evidence>
<organism evidence="3 4">
    <name type="scientific">Jiangella alba</name>
    <dbReference type="NCBI Taxonomy" id="561176"/>
    <lineage>
        <taxon>Bacteria</taxon>
        <taxon>Bacillati</taxon>
        <taxon>Actinomycetota</taxon>
        <taxon>Actinomycetes</taxon>
        <taxon>Jiangellales</taxon>
        <taxon>Jiangellaceae</taxon>
        <taxon>Jiangella</taxon>
    </lineage>
</organism>
<protein>
    <submittedName>
        <fullName evidence="3">Uncharacterized conserved protein</fullName>
    </submittedName>
</protein>